<comment type="caution">
    <text evidence="1">The sequence shown here is derived from an EMBL/GenBank/DDBJ whole genome shotgun (WGS) entry which is preliminary data.</text>
</comment>
<protein>
    <submittedName>
        <fullName evidence="1">Uncharacterized protein</fullName>
    </submittedName>
</protein>
<dbReference type="EMBL" id="LAZR01064068">
    <property type="protein sequence ID" value="KKK58262.1"/>
    <property type="molecule type" value="Genomic_DNA"/>
</dbReference>
<reference evidence="1" key="1">
    <citation type="journal article" date="2015" name="Nature">
        <title>Complex archaea that bridge the gap between prokaryotes and eukaryotes.</title>
        <authorList>
            <person name="Spang A."/>
            <person name="Saw J.H."/>
            <person name="Jorgensen S.L."/>
            <person name="Zaremba-Niedzwiedzka K."/>
            <person name="Martijn J."/>
            <person name="Lind A.E."/>
            <person name="van Eijk R."/>
            <person name="Schleper C."/>
            <person name="Guy L."/>
            <person name="Ettema T.J."/>
        </authorList>
    </citation>
    <scope>NUCLEOTIDE SEQUENCE</scope>
</reference>
<organism evidence="1">
    <name type="scientific">marine sediment metagenome</name>
    <dbReference type="NCBI Taxonomy" id="412755"/>
    <lineage>
        <taxon>unclassified sequences</taxon>
        <taxon>metagenomes</taxon>
        <taxon>ecological metagenomes</taxon>
    </lineage>
</organism>
<dbReference type="AlphaFoldDB" id="A0A0F8WN06"/>
<dbReference type="InterPro" id="IPR011010">
    <property type="entry name" value="DNA_brk_join_enz"/>
</dbReference>
<dbReference type="GO" id="GO:0003677">
    <property type="term" value="F:DNA binding"/>
    <property type="evidence" value="ECO:0007669"/>
    <property type="project" value="InterPro"/>
</dbReference>
<gene>
    <name evidence="1" type="ORF">LCGC14_3046170</name>
</gene>
<proteinExistence type="predicted"/>
<dbReference type="SUPFAM" id="SSF56349">
    <property type="entry name" value="DNA breaking-rejoining enzymes"/>
    <property type="match status" value="1"/>
</dbReference>
<accession>A0A0F8WN06</accession>
<evidence type="ECO:0000313" key="1">
    <source>
        <dbReference type="EMBL" id="KKK58262.1"/>
    </source>
</evidence>
<feature type="non-terminal residue" evidence="1">
    <location>
        <position position="1"/>
    </location>
</feature>
<name>A0A0F8WN06_9ZZZZ</name>
<sequence length="34" mass="3803">HEVQMLLGHSRLDTTGVYLHANPIKAIEGARDIF</sequence>